<dbReference type="EMBL" id="BSRZ01000015">
    <property type="protein sequence ID" value="GLW66526.1"/>
    <property type="molecule type" value="Genomic_DNA"/>
</dbReference>
<accession>A0A9W6UWB5</accession>
<dbReference type="InterPro" id="IPR036259">
    <property type="entry name" value="MFS_trans_sf"/>
</dbReference>
<comment type="caution">
    <text evidence="1">The sequence shown here is derived from an EMBL/GenBank/DDBJ whole genome shotgun (WGS) entry which is preliminary data.</text>
</comment>
<name>A0A9W6UWB5_9ACTN</name>
<evidence type="ECO:0000313" key="1">
    <source>
        <dbReference type="EMBL" id="GLW66526.1"/>
    </source>
</evidence>
<evidence type="ECO:0000313" key="2">
    <source>
        <dbReference type="Proteomes" id="UP001165124"/>
    </source>
</evidence>
<proteinExistence type="predicted"/>
<protein>
    <submittedName>
        <fullName evidence="1">Uncharacterized protein</fullName>
    </submittedName>
</protein>
<dbReference type="Gene3D" id="1.20.1250.20">
    <property type="entry name" value="MFS general substrate transporter like domains"/>
    <property type="match status" value="1"/>
</dbReference>
<keyword evidence="2" id="KW-1185">Reference proteome</keyword>
<organism evidence="1 2">
    <name type="scientific">Actinomadura rubrobrunea</name>
    <dbReference type="NCBI Taxonomy" id="115335"/>
    <lineage>
        <taxon>Bacteria</taxon>
        <taxon>Bacillati</taxon>
        <taxon>Actinomycetota</taxon>
        <taxon>Actinomycetes</taxon>
        <taxon>Streptosporangiales</taxon>
        <taxon>Thermomonosporaceae</taxon>
        <taxon>Actinomadura</taxon>
    </lineage>
</organism>
<gene>
    <name evidence="1" type="ORF">Arub01_47700</name>
</gene>
<dbReference type="Proteomes" id="UP001165124">
    <property type="component" value="Unassembled WGS sequence"/>
</dbReference>
<sequence>MRTTRLAVGAGQARPTLQEVAGSRLPGPALKKTLARTERTRCGTRRRATGVGNGSTYRMIPAIFQVRELAEADRGDSAAAERAPARARLAAAAAIGLISAVGADGGVLIQQTFRIAQAMESVPRSARCQRLRVAGRLAWPSRTPASGGGRRRFRTRR</sequence>
<reference evidence="1" key="1">
    <citation type="submission" date="2023-02" db="EMBL/GenBank/DDBJ databases">
        <title>Actinomadura rubrobrunea NBRC 14622.</title>
        <authorList>
            <person name="Ichikawa N."/>
            <person name="Sato H."/>
            <person name="Tonouchi N."/>
        </authorList>
    </citation>
    <scope>NUCLEOTIDE SEQUENCE</scope>
    <source>
        <strain evidence="1">NBRC 14622</strain>
    </source>
</reference>
<dbReference type="AlphaFoldDB" id="A0A9W6UWB5"/>